<feature type="transmembrane region" description="Helical" evidence="17">
    <location>
        <begin position="65"/>
        <end position="82"/>
    </location>
</feature>
<dbReference type="SUPFAM" id="SSF55961">
    <property type="entry name" value="Bet v1-like"/>
    <property type="match status" value="1"/>
</dbReference>
<dbReference type="PANTHER" id="PTHR21266:SF32">
    <property type="entry name" value="CHOLESTEROL 7-DESATURASE NVD"/>
    <property type="match status" value="1"/>
</dbReference>
<protein>
    <recommendedName>
        <fullName evidence="14">cholesterol 7-desaturase</fullName>
        <ecNumber evidence="14">1.14.19.21</ecNumber>
    </recommendedName>
</protein>
<dbReference type="GO" id="GO:0051537">
    <property type="term" value="F:2 iron, 2 sulfur cluster binding"/>
    <property type="evidence" value="ECO:0007669"/>
    <property type="project" value="UniProtKB-KW"/>
</dbReference>
<gene>
    <name evidence="19" type="ORF">MGAL_10B073984</name>
</gene>
<dbReference type="Proteomes" id="UP000596742">
    <property type="component" value="Unassembled WGS sequence"/>
</dbReference>
<comment type="catalytic activity">
    <reaction evidence="15">
        <text>cholesterol + NADH + O2 + H(+) = 7-dehydrocholesterol + NAD(+) + 2 H2O</text>
        <dbReference type="Rhea" id="RHEA:51644"/>
        <dbReference type="ChEBI" id="CHEBI:15377"/>
        <dbReference type="ChEBI" id="CHEBI:15378"/>
        <dbReference type="ChEBI" id="CHEBI:15379"/>
        <dbReference type="ChEBI" id="CHEBI:16113"/>
        <dbReference type="ChEBI" id="CHEBI:17759"/>
        <dbReference type="ChEBI" id="CHEBI:57540"/>
        <dbReference type="ChEBI" id="CHEBI:57945"/>
        <dbReference type="EC" id="1.14.19.21"/>
    </reaction>
    <physiologicalReaction direction="left-to-right" evidence="15">
        <dbReference type="Rhea" id="RHEA:51645"/>
    </physiologicalReaction>
</comment>
<dbReference type="OrthoDB" id="426882at2759"/>
<organism evidence="19 20">
    <name type="scientific">Mytilus galloprovincialis</name>
    <name type="common">Mediterranean mussel</name>
    <dbReference type="NCBI Taxonomy" id="29158"/>
    <lineage>
        <taxon>Eukaryota</taxon>
        <taxon>Metazoa</taxon>
        <taxon>Spiralia</taxon>
        <taxon>Lophotrochozoa</taxon>
        <taxon>Mollusca</taxon>
        <taxon>Bivalvia</taxon>
        <taxon>Autobranchia</taxon>
        <taxon>Pteriomorphia</taxon>
        <taxon>Mytilida</taxon>
        <taxon>Mytiloidea</taxon>
        <taxon>Mytilidae</taxon>
        <taxon>Mytilinae</taxon>
        <taxon>Mytilus</taxon>
    </lineage>
</organism>
<comment type="similarity">
    <text evidence="13">Belongs to the cholesterol 7-desaturase family.</text>
</comment>
<keyword evidence="10" id="KW-0411">Iron-sulfur</keyword>
<evidence type="ECO:0000256" key="6">
    <source>
        <dbReference type="ARBA" id="ARBA00022723"/>
    </source>
</evidence>
<dbReference type="EMBL" id="UYJE01006913">
    <property type="protein sequence ID" value="VDI50171.1"/>
    <property type="molecule type" value="Genomic_DNA"/>
</dbReference>
<keyword evidence="9" id="KW-0408">Iron</keyword>
<dbReference type="Gene3D" id="3.90.380.10">
    <property type="entry name" value="Naphthalene 1,2-dioxygenase Alpha Subunit, Chain A, domain 1"/>
    <property type="match status" value="1"/>
</dbReference>
<dbReference type="Pfam" id="PF00355">
    <property type="entry name" value="Rieske"/>
    <property type="match status" value="1"/>
</dbReference>
<dbReference type="Pfam" id="PF19298">
    <property type="entry name" value="KshA_C"/>
    <property type="match status" value="1"/>
</dbReference>
<evidence type="ECO:0000313" key="19">
    <source>
        <dbReference type="EMBL" id="VDI50171.1"/>
    </source>
</evidence>
<keyword evidence="7 17" id="KW-1133">Transmembrane helix</keyword>
<evidence type="ECO:0000256" key="2">
    <source>
        <dbReference type="ARBA" id="ARBA00004370"/>
    </source>
</evidence>
<dbReference type="SUPFAM" id="SSF50022">
    <property type="entry name" value="ISP domain"/>
    <property type="match status" value="1"/>
</dbReference>
<evidence type="ECO:0000256" key="4">
    <source>
        <dbReference type="ARBA" id="ARBA00022692"/>
    </source>
</evidence>
<evidence type="ECO:0000256" key="12">
    <source>
        <dbReference type="ARBA" id="ARBA00025712"/>
    </source>
</evidence>
<dbReference type="AlphaFoldDB" id="A0A8B6FKP1"/>
<dbReference type="GO" id="GO:0005737">
    <property type="term" value="C:cytoplasm"/>
    <property type="evidence" value="ECO:0007669"/>
    <property type="project" value="TreeGrafter"/>
</dbReference>
<evidence type="ECO:0000256" key="8">
    <source>
        <dbReference type="ARBA" id="ARBA00023002"/>
    </source>
</evidence>
<dbReference type="GO" id="GO:0046872">
    <property type="term" value="F:metal ion binding"/>
    <property type="evidence" value="ECO:0007669"/>
    <property type="project" value="UniProtKB-KW"/>
</dbReference>
<evidence type="ECO:0000259" key="18">
    <source>
        <dbReference type="PROSITE" id="PS51296"/>
    </source>
</evidence>
<dbReference type="PROSITE" id="PS51296">
    <property type="entry name" value="RIESKE"/>
    <property type="match status" value="1"/>
</dbReference>
<comment type="pathway">
    <text evidence="3">Hormone biosynthesis.</text>
</comment>
<dbReference type="InterPro" id="IPR017941">
    <property type="entry name" value="Rieske_2Fe-2S"/>
</dbReference>
<name>A0A8B6FKP1_MYTGA</name>
<sequence length="471" mass="54155">MALYAYWKKSVIGFLLCILTFAVTKCVSQKVLEVPLLEVGNLWYKSFSTSSIISFFSTFLDFYSIYTYICLTAVCVAMYYLYQLFCVPLNRIRILGDIGYVTEGKFSMKDMANIVQKSRMVGEVPPVYPNGWFGLTESFQLKKSETKNIQVLGLQLALFRDEYGEAHAVDAYCPHLGANFAAGGRVVGDCIECPFHGWQFRGSDGKCTKIPYSENIPEMAKVKSYITKEMNGWIYIWHHAEEGTEPYWMPPEIEEIQSGQWAYGGRSEHYINAHIEEVPENGADVQHLYNVHTPFMTAGIDLRHMWSTVWSFASHVWSAKWEAQKAPNEHIGVLNLTHKLRMFGKTITPINLDVQANQIGPAIVYLELNSIFGRGIFTHSITPVEPLVQKVVHNVYLDWKVPTIIAKCLMAAEAIQVERDIMIWNNKRYLNKPLFVKSAEDSLLSKHRRWYSQFYSEHSPRLKFQKDTLEW</sequence>
<dbReference type="EC" id="1.14.19.21" evidence="14"/>
<evidence type="ECO:0000256" key="5">
    <source>
        <dbReference type="ARBA" id="ARBA00022714"/>
    </source>
</evidence>
<comment type="subcellular location">
    <subcellularLocation>
        <location evidence="2">Membrane</location>
    </subcellularLocation>
</comment>
<evidence type="ECO:0000256" key="7">
    <source>
        <dbReference type="ARBA" id="ARBA00022989"/>
    </source>
</evidence>
<dbReference type="InterPro" id="IPR050584">
    <property type="entry name" value="Cholesterol_7-desaturase"/>
</dbReference>
<evidence type="ECO:0000313" key="20">
    <source>
        <dbReference type="Proteomes" id="UP000596742"/>
    </source>
</evidence>
<dbReference type="InterPro" id="IPR036922">
    <property type="entry name" value="Rieske_2Fe-2S_sf"/>
</dbReference>
<evidence type="ECO:0000256" key="14">
    <source>
        <dbReference type="ARBA" id="ARBA00026095"/>
    </source>
</evidence>
<comment type="catalytic activity">
    <reaction evidence="16">
        <text>cholesterol + NADPH + O2 + H(+) = 7-dehydrocholesterol + NADP(+) + 2 H2O</text>
        <dbReference type="Rhea" id="RHEA:45024"/>
        <dbReference type="ChEBI" id="CHEBI:15377"/>
        <dbReference type="ChEBI" id="CHEBI:15378"/>
        <dbReference type="ChEBI" id="CHEBI:15379"/>
        <dbReference type="ChEBI" id="CHEBI:16113"/>
        <dbReference type="ChEBI" id="CHEBI:17759"/>
        <dbReference type="ChEBI" id="CHEBI:57783"/>
        <dbReference type="ChEBI" id="CHEBI:58349"/>
        <dbReference type="EC" id="1.14.19.21"/>
    </reaction>
    <physiologicalReaction direction="left-to-right" evidence="16">
        <dbReference type="Rhea" id="RHEA:45025"/>
    </physiologicalReaction>
</comment>
<evidence type="ECO:0000256" key="1">
    <source>
        <dbReference type="ARBA" id="ARBA00001962"/>
    </source>
</evidence>
<dbReference type="UniPathway" id="UPA01020"/>
<comment type="cofactor">
    <cofactor evidence="1">
        <name>Fe cation</name>
        <dbReference type="ChEBI" id="CHEBI:24875"/>
    </cofactor>
</comment>
<keyword evidence="6" id="KW-0479">Metal-binding</keyword>
<dbReference type="GO" id="GO:0008203">
    <property type="term" value="P:cholesterol metabolic process"/>
    <property type="evidence" value="ECO:0007669"/>
    <property type="project" value="InterPro"/>
</dbReference>
<evidence type="ECO:0000256" key="9">
    <source>
        <dbReference type="ARBA" id="ARBA00023004"/>
    </source>
</evidence>
<evidence type="ECO:0000256" key="11">
    <source>
        <dbReference type="ARBA" id="ARBA00023136"/>
    </source>
</evidence>
<keyword evidence="20" id="KW-1185">Reference proteome</keyword>
<dbReference type="InterPro" id="IPR045605">
    <property type="entry name" value="KshA-like_C"/>
</dbReference>
<accession>A0A8B6FKP1</accession>
<dbReference type="GO" id="GO:0016020">
    <property type="term" value="C:membrane"/>
    <property type="evidence" value="ECO:0007669"/>
    <property type="project" value="UniProtKB-SubCell"/>
</dbReference>
<evidence type="ECO:0000256" key="3">
    <source>
        <dbReference type="ARBA" id="ARBA00004972"/>
    </source>
</evidence>
<keyword evidence="4 17" id="KW-0812">Transmembrane</keyword>
<keyword evidence="8 19" id="KW-0560">Oxidoreductase</keyword>
<keyword evidence="11 17" id="KW-0472">Membrane</keyword>
<evidence type="ECO:0000256" key="10">
    <source>
        <dbReference type="ARBA" id="ARBA00023014"/>
    </source>
</evidence>
<evidence type="ECO:0000256" key="17">
    <source>
        <dbReference type="SAM" id="Phobius"/>
    </source>
</evidence>
<feature type="domain" description="Rieske" evidence="18">
    <location>
        <begin position="132"/>
        <end position="236"/>
    </location>
</feature>
<evidence type="ECO:0000256" key="16">
    <source>
        <dbReference type="ARBA" id="ARBA00049548"/>
    </source>
</evidence>
<dbReference type="PANTHER" id="PTHR21266">
    <property type="entry name" value="IRON-SULFUR DOMAIN CONTAINING PROTEIN"/>
    <property type="match status" value="1"/>
</dbReference>
<comment type="pathway">
    <text evidence="12">Steroid hormone biosynthesis; dafachronic acid biosynthesis.</text>
</comment>
<dbReference type="Gene3D" id="2.102.10.10">
    <property type="entry name" value="Rieske [2Fe-2S] iron-sulphur domain"/>
    <property type="match status" value="1"/>
</dbReference>
<keyword evidence="5" id="KW-0001">2Fe-2S</keyword>
<reference evidence="19" key="1">
    <citation type="submission" date="2018-11" db="EMBL/GenBank/DDBJ databases">
        <authorList>
            <person name="Alioto T."/>
            <person name="Alioto T."/>
        </authorList>
    </citation>
    <scope>NUCLEOTIDE SEQUENCE</scope>
</reference>
<dbReference type="GO" id="GO:0170056">
    <property type="term" value="F:cholesterol 7-desaturase [NAD(P)H] activity"/>
    <property type="evidence" value="ECO:0007669"/>
    <property type="project" value="UniProtKB-EC"/>
</dbReference>
<evidence type="ECO:0000256" key="13">
    <source>
        <dbReference type="ARBA" id="ARBA00025729"/>
    </source>
</evidence>
<evidence type="ECO:0000256" key="15">
    <source>
        <dbReference type="ARBA" id="ARBA00047853"/>
    </source>
</evidence>
<comment type="caution">
    <text evidence="19">The sequence shown here is derived from an EMBL/GenBank/DDBJ whole genome shotgun (WGS) entry which is preliminary data.</text>
</comment>
<proteinExistence type="inferred from homology"/>